<organism evidence="2 4">
    <name type="scientific">Frankliniella fusca</name>
    <dbReference type="NCBI Taxonomy" id="407009"/>
    <lineage>
        <taxon>Eukaryota</taxon>
        <taxon>Metazoa</taxon>
        <taxon>Ecdysozoa</taxon>
        <taxon>Arthropoda</taxon>
        <taxon>Hexapoda</taxon>
        <taxon>Insecta</taxon>
        <taxon>Pterygota</taxon>
        <taxon>Neoptera</taxon>
        <taxon>Paraneoptera</taxon>
        <taxon>Thysanoptera</taxon>
        <taxon>Terebrantia</taxon>
        <taxon>Thripoidea</taxon>
        <taxon>Thripidae</taxon>
        <taxon>Frankliniella</taxon>
    </lineage>
</organism>
<keyword evidence="4" id="KW-1185">Reference proteome</keyword>
<dbReference type="EMBL" id="JAHWGI010001024">
    <property type="protein sequence ID" value="KAK3920896.1"/>
    <property type="molecule type" value="Genomic_DNA"/>
</dbReference>
<dbReference type="PANTHER" id="PTHR30383">
    <property type="entry name" value="THIOESTERASE 1/PROTEASE 1/LYSOPHOSPHOLIPASE L1"/>
    <property type="match status" value="1"/>
</dbReference>
<sequence>MTKNNERAKWTDVENNMWKHSMEREENTKDECGSSSTSEKIDDSVHEKQCPQLQNLLVFGDSFALRLCKAVDPSVKGKFNLCQGGMRINDLKHALSNISDLTLNGKGLLLLVGMNDVLKVKQEDLDGEIFSLISKVLKLNVKMLFLCTLPILPGKLNEPIENFNEEIRDFESVDENICVVDLEAIFVKEDESTDESFYEKCHYNDDYDIHPNTKGFQKMAEIILSKL</sequence>
<comment type="caution">
    <text evidence="2">The sequence shown here is derived from an EMBL/GenBank/DDBJ whole genome shotgun (WGS) entry which is preliminary data.</text>
</comment>
<reference evidence="2" key="2">
    <citation type="journal article" date="2023" name="BMC Genomics">
        <title>Pest status, molecular evolution, and epigenetic factors derived from the genome assembly of Frankliniella fusca, a thysanopteran phytovirus vector.</title>
        <authorList>
            <person name="Catto M.A."/>
            <person name="Labadie P.E."/>
            <person name="Jacobson A.L."/>
            <person name="Kennedy G.G."/>
            <person name="Srinivasan R."/>
            <person name="Hunt B.G."/>
        </authorList>
    </citation>
    <scope>NUCLEOTIDE SEQUENCE</scope>
    <source>
        <strain evidence="2">PL_HMW_Pooled</strain>
    </source>
</reference>
<feature type="compositionally biased region" description="Basic and acidic residues" evidence="1">
    <location>
        <begin position="1"/>
        <end position="12"/>
    </location>
</feature>
<proteinExistence type="predicted"/>
<feature type="compositionally biased region" description="Basic and acidic residues" evidence="1">
    <location>
        <begin position="20"/>
        <end position="32"/>
    </location>
</feature>
<reference evidence="2" key="1">
    <citation type="submission" date="2021-07" db="EMBL/GenBank/DDBJ databases">
        <authorList>
            <person name="Catto M.A."/>
            <person name="Jacobson A."/>
            <person name="Kennedy G."/>
            <person name="Labadie P."/>
            <person name="Hunt B.G."/>
            <person name="Srinivasan R."/>
        </authorList>
    </citation>
    <scope>NUCLEOTIDE SEQUENCE</scope>
    <source>
        <strain evidence="2">PL_HMW_Pooled</strain>
        <tissue evidence="2">Head</tissue>
    </source>
</reference>
<gene>
    <name evidence="2" type="ORF">KUF71_003959</name>
    <name evidence="3" type="ORF">KUF71_010133</name>
</gene>
<evidence type="ECO:0000313" key="2">
    <source>
        <dbReference type="EMBL" id="KAK3909604.1"/>
    </source>
</evidence>
<name>A0AAE1L8F0_9NEOP</name>
<dbReference type="AlphaFoldDB" id="A0AAE1L8F0"/>
<dbReference type="InterPro" id="IPR051532">
    <property type="entry name" value="Ester_Hydrolysis_Enzymes"/>
</dbReference>
<feature type="region of interest" description="Disordered" evidence="1">
    <location>
        <begin position="1"/>
        <end position="44"/>
    </location>
</feature>
<evidence type="ECO:0000313" key="3">
    <source>
        <dbReference type="EMBL" id="KAK3920896.1"/>
    </source>
</evidence>
<dbReference type="EMBL" id="JAHWGI010000107">
    <property type="protein sequence ID" value="KAK3909604.1"/>
    <property type="molecule type" value="Genomic_DNA"/>
</dbReference>
<dbReference type="InterPro" id="IPR036514">
    <property type="entry name" value="SGNH_hydro_sf"/>
</dbReference>
<evidence type="ECO:0000256" key="1">
    <source>
        <dbReference type="SAM" id="MobiDB-lite"/>
    </source>
</evidence>
<dbReference type="SUPFAM" id="SSF52266">
    <property type="entry name" value="SGNH hydrolase"/>
    <property type="match status" value="1"/>
</dbReference>
<dbReference type="Proteomes" id="UP001219518">
    <property type="component" value="Unassembled WGS sequence"/>
</dbReference>
<evidence type="ECO:0000313" key="4">
    <source>
        <dbReference type="Proteomes" id="UP001219518"/>
    </source>
</evidence>
<accession>A0AAE1L8F0</accession>
<dbReference type="Gene3D" id="3.40.50.1110">
    <property type="entry name" value="SGNH hydrolase"/>
    <property type="match status" value="1"/>
</dbReference>
<protein>
    <submittedName>
        <fullName evidence="2">rRNA biogenesis protein RRP5</fullName>
    </submittedName>
</protein>